<dbReference type="Proteomes" id="UP001307168">
    <property type="component" value="Unassembled WGS sequence"/>
</dbReference>
<reference evidence="1 2" key="1">
    <citation type="submission" date="2023-03" db="EMBL/GenBank/DDBJ databases">
        <title>Bacillus Genome Sequencing.</title>
        <authorList>
            <person name="Dunlap C."/>
        </authorList>
    </citation>
    <scope>NUCLEOTIDE SEQUENCE [LARGE SCALE GENOMIC DNA]</scope>
    <source>
        <strain evidence="1 2">B-41290</strain>
    </source>
</reference>
<dbReference type="EMBL" id="JARNBH010000051">
    <property type="protein sequence ID" value="MEC0277046.1"/>
    <property type="molecule type" value="Genomic_DNA"/>
</dbReference>
<sequence>MANEKLFTAIYIPETPFVNGVLKPIKAKKYNFELSGSKKMVSNLYHFIYKRDEKQIHSYYFEDLEDDLERYLFVENNDLYDDFVSQFRGGGQGIGKVAWTFI</sequence>
<dbReference type="AlphaFoldDB" id="A0AAW9NJR6"/>
<dbReference type="RefSeq" id="WP_367408531.1">
    <property type="nucleotide sequence ID" value="NZ_JARNBH010000051.1"/>
</dbReference>
<proteinExistence type="predicted"/>
<evidence type="ECO:0000313" key="2">
    <source>
        <dbReference type="Proteomes" id="UP001307168"/>
    </source>
</evidence>
<gene>
    <name evidence="1" type="ORF">P4706_29095</name>
</gene>
<keyword evidence="2" id="KW-1185">Reference proteome</keyword>
<accession>A0AAW9NJR6</accession>
<evidence type="ECO:0000313" key="1">
    <source>
        <dbReference type="EMBL" id="MEC0277046.1"/>
    </source>
</evidence>
<comment type="caution">
    <text evidence="1">The sequence shown here is derived from an EMBL/GenBank/DDBJ whole genome shotgun (WGS) entry which is preliminary data.</text>
</comment>
<name>A0AAW9NJR6_9BACI</name>
<protein>
    <submittedName>
        <fullName evidence="1">Uncharacterized protein</fullName>
    </submittedName>
</protein>
<organism evidence="1 2">
    <name type="scientific">Peribacillus castrilensis</name>
    <dbReference type="NCBI Taxonomy" id="2897690"/>
    <lineage>
        <taxon>Bacteria</taxon>
        <taxon>Bacillati</taxon>
        <taxon>Bacillota</taxon>
        <taxon>Bacilli</taxon>
        <taxon>Bacillales</taxon>
        <taxon>Bacillaceae</taxon>
        <taxon>Peribacillus</taxon>
    </lineage>
</organism>